<keyword evidence="2" id="KW-1185">Reference proteome</keyword>
<reference evidence="1 2" key="1">
    <citation type="journal article" date="2018" name="PLoS ONE">
        <title>The draft genome of Kipferlia bialata reveals reductive genome evolution in fornicate parasites.</title>
        <authorList>
            <person name="Tanifuji G."/>
            <person name="Takabayashi S."/>
            <person name="Kume K."/>
            <person name="Takagi M."/>
            <person name="Nakayama T."/>
            <person name="Kamikawa R."/>
            <person name="Inagaki Y."/>
            <person name="Hashimoto T."/>
        </authorList>
    </citation>
    <scope>NUCLEOTIDE SEQUENCE [LARGE SCALE GENOMIC DNA]</scope>
    <source>
        <strain evidence="1">NY0173</strain>
    </source>
</reference>
<dbReference type="EMBL" id="BDIP01000686">
    <property type="protein sequence ID" value="GIQ82414.1"/>
    <property type="molecule type" value="Genomic_DNA"/>
</dbReference>
<evidence type="ECO:0000313" key="1">
    <source>
        <dbReference type="EMBL" id="GIQ82414.1"/>
    </source>
</evidence>
<gene>
    <name evidence="1" type="ORF">KIPB_003545</name>
</gene>
<proteinExistence type="predicted"/>
<dbReference type="Proteomes" id="UP000265618">
    <property type="component" value="Unassembled WGS sequence"/>
</dbReference>
<name>A0A9K3CVL5_9EUKA</name>
<sequence>MASLSLTPDGVGLYACQWHHRLGLDTLQVEGHAVRYSLAGGAFKCLMKGRDNDTSDLSLPRDLDLWPHDEGSRAALNAHFERDTRFTKVRVNQFHTCFKMNIDPSPSACGAQIRPGSVDIEVVHKIHTSVEDVCSGFDLVISCVGVQFGGGGKGATPPSPPHSVYMHPSLPHDILSNTVSLVMPMPNRPFMLVSYNRVIKYARDLRYMSNDSTPAEDPSVKASLAHIRSIYQRSSEEERATYLSNYAWVVGDNLESVGRMSELTSTWV</sequence>
<accession>A0A9K3CVL5</accession>
<protein>
    <submittedName>
        <fullName evidence="1">Uncharacterized protein</fullName>
    </submittedName>
</protein>
<organism evidence="1 2">
    <name type="scientific">Kipferlia bialata</name>
    <dbReference type="NCBI Taxonomy" id="797122"/>
    <lineage>
        <taxon>Eukaryota</taxon>
        <taxon>Metamonada</taxon>
        <taxon>Carpediemonas-like organisms</taxon>
        <taxon>Kipferlia</taxon>
    </lineage>
</organism>
<dbReference type="AlphaFoldDB" id="A0A9K3CVL5"/>
<comment type="caution">
    <text evidence="1">The sequence shown here is derived from an EMBL/GenBank/DDBJ whole genome shotgun (WGS) entry which is preliminary data.</text>
</comment>
<evidence type="ECO:0000313" key="2">
    <source>
        <dbReference type="Proteomes" id="UP000265618"/>
    </source>
</evidence>